<dbReference type="Proteomes" id="UP000037035">
    <property type="component" value="Unassembled WGS sequence"/>
</dbReference>
<gene>
    <name evidence="4" type="ORF">VP01_1899g1</name>
</gene>
<keyword evidence="3" id="KW-0732">Signal</keyword>
<feature type="region of interest" description="Disordered" evidence="1">
    <location>
        <begin position="20"/>
        <end position="42"/>
    </location>
</feature>
<keyword evidence="5" id="KW-1185">Reference proteome</keyword>
<comment type="caution">
    <text evidence="4">The sequence shown here is derived from an EMBL/GenBank/DDBJ whole genome shotgun (WGS) entry which is preliminary data.</text>
</comment>
<evidence type="ECO:0000256" key="1">
    <source>
        <dbReference type="SAM" id="MobiDB-lite"/>
    </source>
</evidence>
<dbReference type="EMBL" id="LAVV01006724">
    <property type="protein sequence ID" value="KNZ58604.1"/>
    <property type="molecule type" value="Genomic_DNA"/>
</dbReference>
<keyword evidence="2" id="KW-0472">Membrane</keyword>
<dbReference type="VEuPathDB" id="FungiDB:VP01_1899g1"/>
<keyword evidence="2" id="KW-0812">Transmembrane</keyword>
<evidence type="ECO:0000313" key="5">
    <source>
        <dbReference type="Proteomes" id="UP000037035"/>
    </source>
</evidence>
<proteinExistence type="predicted"/>
<organism evidence="4 5">
    <name type="scientific">Puccinia sorghi</name>
    <dbReference type="NCBI Taxonomy" id="27349"/>
    <lineage>
        <taxon>Eukaryota</taxon>
        <taxon>Fungi</taxon>
        <taxon>Dikarya</taxon>
        <taxon>Basidiomycota</taxon>
        <taxon>Pucciniomycotina</taxon>
        <taxon>Pucciniomycetes</taxon>
        <taxon>Pucciniales</taxon>
        <taxon>Pucciniaceae</taxon>
        <taxon>Puccinia</taxon>
    </lineage>
</organism>
<feature type="transmembrane region" description="Helical" evidence="2">
    <location>
        <begin position="364"/>
        <end position="384"/>
    </location>
</feature>
<accession>A0A0L6VD11</accession>
<evidence type="ECO:0000256" key="2">
    <source>
        <dbReference type="SAM" id="Phobius"/>
    </source>
</evidence>
<feature type="signal peptide" evidence="3">
    <location>
        <begin position="1"/>
        <end position="17"/>
    </location>
</feature>
<feature type="chain" id="PRO_5005567971" evidence="3">
    <location>
        <begin position="18"/>
        <end position="595"/>
    </location>
</feature>
<name>A0A0L6VD11_9BASI</name>
<dbReference type="AlphaFoldDB" id="A0A0L6VD11"/>
<protein>
    <submittedName>
        <fullName evidence="4">Putative signal peptide protein</fullName>
    </submittedName>
</protein>
<reference evidence="4 5" key="1">
    <citation type="submission" date="2015-08" db="EMBL/GenBank/DDBJ databases">
        <title>Next Generation Sequencing and Analysis of the Genome of Puccinia sorghi L Schw, the Causal Agent of Maize Common Rust.</title>
        <authorList>
            <person name="Rochi L."/>
            <person name="Burguener G."/>
            <person name="Darino M."/>
            <person name="Turjanski A."/>
            <person name="Kreff E."/>
            <person name="Dieguez M.J."/>
            <person name="Sacco F."/>
        </authorList>
    </citation>
    <scope>NUCLEOTIDE SEQUENCE [LARGE SCALE GENOMIC DNA]</scope>
    <source>
        <strain evidence="4 5">RO10H11247</strain>
    </source>
</reference>
<evidence type="ECO:0000256" key="3">
    <source>
        <dbReference type="SAM" id="SignalP"/>
    </source>
</evidence>
<evidence type="ECO:0000313" key="4">
    <source>
        <dbReference type="EMBL" id="KNZ58604.1"/>
    </source>
</evidence>
<keyword evidence="2" id="KW-1133">Transmembrane helix</keyword>
<sequence>MCCPLLLLLIIFRTSSSFKSNFESTSKQPRGKTPSKVCTQATSQNGMGTPSLEVKLRGYFSRYSVRTGLILRSNRDSLTSSSSFHRCRGTGWQRLGTANLEYQWECVGAAKKPSAGFGDGYSQLQAAGSIHCTNSLLSLVTNLGVVFSGGLILRPSLAPFSSSRPSAPVSFVIRMTHYHMCVLSLHIGQSRSLAYDSVYNKVMRQNAPQLDCPWLLILVRCLGCRVHACQAGRETACAEDRPHLNHYWGTVWKFLQVSLRIQVSCFNLTMEFERNARVYPILTDVWLMIGLILFESQLSLLFFEPVHSSFHFQEKYLPKMTDIYSGLYTLNMQKNFKGTSSQNSNNLWIYFIERGTFFQKYSSLLCFLLPSFFFLLYISLLVILDNSHQLVIMKNGGILFMFFTSKSQYPKLILNLGFEPIRIQLKNFLQHKGSLIKMPFFQELTVDMTSHEIIVKIFTKAPEKYKGSYTQRKHVNSHNLDCFSSISRPSDVLASLLKECRKVASLLNTEHVRHLLDIPVSMREEKLERKCSELVDANPTPLRNDWAYNRVARDGKQSIRGNPNFLPRFWLGLNYAKNPHYTKTPSIWRISYPFF</sequence>